<protein>
    <submittedName>
        <fullName evidence="9">Rhomboid family intramembrane serine protease</fullName>
    </submittedName>
</protein>
<dbReference type="GO" id="GO:0004252">
    <property type="term" value="F:serine-type endopeptidase activity"/>
    <property type="evidence" value="ECO:0007669"/>
    <property type="project" value="InterPro"/>
</dbReference>
<evidence type="ECO:0000256" key="6">
    <source>
        <dbReference type="ARBA" id="ARBA00023136"/>
    </source>
</evidence>
<gene>
    <name evidence="9" type="ORF">CWE13_06935</name>
</gene>
<feature type="transmembrane region" description="Helical" evidence="7">
    <location>
        <begin position="253"/>
        <end position="271"/>
    </location>
</feature>
<dbReference type="GO" id="GO:0016020">
    <property type="term" value="C:membrane"/>
    <property type="evidence" value="ECO:0007669"/>
    <property type="project" value="UniProtKB-SubCell"/>
</dbReference>
<evidence type="ECO:0000256" key="3">
    <source>
        <dbReference type="ARBA" id="ARBA00022692"/>
    </source>
</evidence>
<keyword evidence="9" id="KW-0645">Protease</keyword>
<evidence type="ECO:0000256" key="1">
    <source>
        <dbReference type="ARBA" id="ARBA00004141"/>
    </source>
</evidence>
<feature type="transmembrane region" description="Helical" evidence="7">
    <location>
        <begin position="196"/>
        <end position="216"/>
    </location>
</feature>
<dbReference type="Proteomes" id="UP000286934">
    <property type="component" value="Unassembled WGS sequence"/>
</dbReference>
<feature type="transmembrane region" description="Helical" evidence="7">
    <location>
        <begin position="90"/>
        <end position="111"/>
    </location>
</feature>
<evidence type="ECO:0000313" key="10">
    <source>
        <dbReference type="Proteomes" id="UP000286934"/>
    </source>
</evidence>
<feature type="transmembrane region" description="Helical" evidence="7">
    <location>
        <begin position="167"/>
        <end position="190"/>
    </location>
</feature>
<evidence type="ECO:0000256" key="5">
    <source>
        <dbReference type="ARBA" id="ARBA00022989"/>
    </source>
</evidence>
<dbReference type="Pfam" id="PF01694">
    <property type="entry name" value="Rhomboid"/>
    <property type="match status" value="1"/>
</dbReference>
<dbReference type="EMBL" id="PIPP01000002">
    <property type="protein sequence ID" value="RUO37678.1"/>
    <property type="molecule type" value="Genomic_DNA"/>
</dbReference>
<evidence type="ECO:0000256" key="7">
    <source>
        <dbReference type="SAM" id="Phobius"/>
    </source>
</evidence>
<dbReference type="Gene3D" id="1.20.1540.10">
    <property type="entry name" value="Rhomboid-like"/>
    <property type="match status" value="1"/>
</dbReference>
<dbReference type="SUPFAM" id="SSF144091">
    <property type="entry name" value="Rhomboid-like"/>
    <property type="match status" value="1"/>
</dbReference>
<evidence type="ECO:0000256" key="2">
    <source>
        <dbReference type="ARBA" id="ARBA00009045"/>
    </source>
</evidence>
<organism evidence="9 10">
    <name type="scientific">Aliidiomarina shirensis</name>
    <dbReference type="NCBI Taxonomy" id="1048642"/>
    <lineage>
        <taxon>Bacteria</taxon>
        <taxon>Pseudomonadati</taxon>
        <taxon>Pseudomonadota</taxon>
        <taxon>Gammaproteobacteria</taxon>
        <taxon>Alteromonadales</taxon>
        <taxon>Idiomarinaceae</taxon>
        <taxon>Aliidiomarina</taxon>
    </lineage>
</organism>
<dbReference type="AlphaFoldDB" id="A0A432WV83"/>
<keyword evidence="3 7" id="KW-0812">Transmembrane</keyword>
<dbReference type="PANTHER" id="PTHR43731:SF14">
    <property type="entry name" value="PRESENILIN-ASSOCIATED RHOMBOID-LIKE PROTEIN, MITOCHONDRIAL"/>
    <property type="match status" value="1"/>
</dbReference>
<dbReference type="GO" id="GO:0006508">
    <property type="term" value="P:proteolysis"/>
    <property type="evidence" value="ECO:0007669"/>
    <property type="project" value="UniProtKB-KW"/>
</dbReference>
<keyword evidence="6 7" id="KW-0472">Membrane</keyword>
<evidence type="ECO:0000256" key="4">
    <source>
        <dbReference type="ARBA" id="ARBA00022801"/>
    </source>
</evidence>
<dbReference type="PANTHER" id="PTHR43731">
    <property type="entry name" value="RHOMBOID PROTEASE"/>
    <property type="match status" value="1"/>
</dbReference>
<evidence type="ECO:0000259" key="8">
    <source>
        <dbReference type="Pfam" id="PF01694"/>
    </source>
</evidence>
<name>A0A432WV83_9GAMM</name>
<comment type="similarity">
    <text evidence="2">Belongs to the peptidase S54 family.</text>
</comment>
<dbReference type="InterPro" id="IPR022764">
    <property type="entry name" value="Peptidase_S54_rhomboid_dom"/>
</dbReference>
<keyword evidence="10" id="KW-1185">Reference proteome</keyword>
<feature type="transmembrane region" description="Helical" evidence="7">
    <location>
        <begin position="228"/>
        <end position="247"/>
    </location>
</feature>
<dbReference type="OrthoDB" id="9778341at2"/>
<accession>A0A432WV83</accession>
<proteinExistence type="inferred from homology"/>
<keyword evidence="5 7" id="KW-1133">Transmembrane helix</keyword>
<evidence type="ECO:0000313" key="9">
    <source>
        <dbReference type="EMBL" id="RUO37678.1"/>
    </source>
</evidence>
<comment type="subcellular location">
    <subcellularLocation>
        <location evidence="1">Membrane</location>
        <topology evidence="1">Multi-pass membrane protein</topology>
    </subcellularLocation>
</comment>
<keyword evidence="4" id="KW-0378">Hydrolase</keyword>
<feature type="transmembrane region" description="Helical" evidence="7">
    <location>
        <begin position="138"/>
        <end position="160"/>
    </location>
</feature>
<comment type="caution">
    <text evidence="9">The sequence shown here is derived from an EMBL/GenBank/DDBJ whole genome shotgun (WGS) entry which is preliminary data.</text>
</comment>
<sequence length="282" mass="31437">MKKIYSSNDPQQIAMLQQILHRAGVPVTVVERGSALELMLIQPGYESVAKEIIREFKANPPNLSDFIHQQKSQPKQAQGPALWKILAQQAGVVTFIVFIAVLITALMQWLIAPTETISQLIFTPRGVPELSLGQPWRFVTPILLHFSATHLVFNLFWWWYLGGRTELAYGSGILAVVTLITAVVSNYFQWVSSGPLFGGLSGVVYGLLGFAMVVAWKKPSHPLSLPPFLLIFMIGWLLLGYTDILWVNVANQAHAVGLISGIILGFIIRFRDQQKASISRRF</sequence>
<feature type="domain" description="Peptidase S54 rhomboid" evidence="8">
    <location>
        <begin position="133"/>
        <end position="268"/>
    </location>
</feature>
<reference evidence="10" key="1">
    <citation type="journal article" date="2018" name="Front. Microbiol.">
        <title>Genome-Based Analysis Reveals the Taxonomy and Diversity of the Family Idiomarinaceae.</title>
        <authorList>
            <person name="Liu Y."/>
            <person name="Lai Q."/>
            <person name="Shao Z."/>
        </authorList>
    </citation>
    <scope>NUCLEOTIDE SEQUENCE [LARGE SCALE GENOMIC DNA]</scope>
    <source>
        <strain evidence="10">AIS</strain>
    </source>
</reference>
<dbReference type="InterPro" id="IPR050925">
    <property type="entry name" value="Rhomboid_protease_S54"/>
</dbReference>
<dbReference type="InterPro" id="IPR035952">
    <property type="entry name" value="Rhomboid-like_sf"/>
</dbReference>
<dbReference type="RefSeq" id="WP_126807119.1">
    <property type="nucleotide sequence ID" value="NZ_PIPP01000002.1"/>
</dbReference>